<protein>
    <recommendedName>
        <fullName evidence="3">Lipoprotein</fullName>
    </recommendedName>
</protein>
<dbReference type="PROSITE" id="PS51257">
    <property type="entry name" value="PROKAR_LIPOPROTEIN"/>
    <property type="match status" value="1"/>
</dbReference>
<evidence type="ECO:0008006" key="3">
    <source>
        <dbReference type="Google" id="ProtNLM"/>
    </source>
</evidence>
<evidence type="ECO:0000313" key="2">
    <source>
        <dbReference type="Proteomes" id="UP001153642"/>
    </source>
</evidence>
<organism evidence="1 2">
    <name type="scientific">Galbibacter pacificus</name>
    <dbReference type="NCBI Taxonomy" id="2996052"/>
    <lineage>
        <taxon>Bacteria</taxon>
        <taxon>Pseudomonadati</taxon>
        <taxon>Bacteroidota</taxon>
        <taxon>Flavobacteriia</taxon>
        <taxon>Flavobacteriales</taxon>
        <taxon>Flavobacteriaceae</taxon>
        <taxon>Galbibacter</taxon>
    </lineage>
</organism>
<sequence length="305" mass="34026">MKNILILLILNTVIISCKQGENKNVEEKATLSVSQTLPVTLKEDFREGIIDVDIHFPGSQLSNILNKIEPGKGSIEQQLKSLIEVLSSEEQQKINTVTASNPFVAMQVLMAPLHSIIYVKENIATAKCDGLSYHIENTVDTHSNTGTVYVVSRADTSNAITIDYDKDFFGKSQFQTKIDTETYTRQTTRETKVIAGYICKKSIYISKTNAPMSVAKLEVWTSEQMPKSLNFIHPYYIEEPNGIMKIDLFANGIDGTAMVYEFKTVSKKKLSASDLSIVEKKPVYKAKTDFQKISGKLMGIMFGAN</sequence>
<comment type="caution">
    <text evidence="1">The sequence shown here is derived from an EMBL/GenBank/DDBJ whole genome shotgun (WGS) entry which is preliminary data.</text>
</comment>
<dbReference type="RefSeq" id="WP_277900127.1">
    <property type="nucleotide sequence ID" value="NZ_JAPMUA010000003.1"/>
</dbReference>
<name>A0ABT6FRQ9_9FLAO</name>
<reference evidence="1" key="1">
    <citation type="submission" date="2022-11" db="EMBL/GenBank/DDBJ databases">
        <title>High-quality draft genome sequence of Galbibacter sp. strain CMA-7.</title>
        <authorList>
            <person name="Wei L."/>
            <person name="Dong C."/>
            <person name="Shao Z."/>
        </authorList>
    </citation>
    <scope>NUCLEOTIDE SEQUENCE</scope>
    <source>
        <strain evidence="1">CMA-7</strain>
    </source>
</reference>
<dbReference type="Proteomes" id="UP001153642">
    <property type="component" value="Unassembled WGS sequence"/>
</dbReference>
<keyword evidence="2" id="KW-1185">Reference proteome</keyword>
<evidence type="ECO:0000313" key="1">
    <source>
        <dbReference type="EMBL" id="MDG3585958.1"/>
    </source>
</evidence>
<proteinExistence type="predicted"/>
<accession>A0ABT6FRQ9</accession>
<gene>
    <name evidence="1" type="ORF">OSR52_08750</name>
</gene>
<dbReference type="EMBL" id="JAPMUA010000003">
    <property type="protein sequence ID" value="MDG3585958.1"/>
    <property type="molecule type" value="Genomic_DNA"/>
</dbReference>